<reference evidence="18" key="2">
    <citation type="journal article" date="2023" name="Plants (Basel)">
        <title>Annotation of the Turnera subulata (Passifloraceae) Draft Genome Reveals the S-Locus Evolved after the Divergence of Turneroideae from Passifloroideae in a Stepwise Manner.</title>
        <authorList>
            <person name="Henning P.M."/>
            <person name="Roalson E.H."/>
            <person name="Mir W."/>
            <person name="McCubbin A.G."/>
            <person name="Shore J.S."/>
        </authorList>
    </citation>
    <scope>NUCLEOTIDE SEQUENCE</scope>
    <source>
        <strain evidence="18">F60SS</strain>
    </source>
</reference>
<evidence type="ECO:0000256" key="15">
    <source>
        <dbReference type="PROSITE-ProRule" id="PRU10141"/>
    </source>
</evidence>
<dbReference type="InterPro" id="IPR011009">
    <property type="entry name" value="Kinase-like_dom_sf"/>
</dbReference>
<dbReference type="InterPro" id="IPR000719">
    <property type="entry name" value="Prot_kinase_dom"/>
</dbReference>
<dbReference type="FunFam" id="3.30.200.20:FF:000178">
    <property type="entry name" value="serine/threonine-protein kinase PBS1-like"/>
    <property type="match status" value="1"/>
</dbReference>
<dbReference type="Gene3D" id="1.10.510.10">
    <property type="entry name" value="Transferase(Phosphotransferase) domain 1"/>
    <property type="match status" value="1"/>
</dbReference>
<evidence type="ECO:0000256" key="14">
    <source>
        <dbReference type="ARBA" id="ARBA00023170"/>
    </source>
</evidence>
<dbReference type="InterPro" id="IPR008271">
    <property type="entry name" value="Ser/Thr_kinase_AS"/>
</dbReference>
<evidence type="ECO:0000256" key="8">
    <source>
        <dbReference type="ARBA" id="ARBA00022734"/>
    </source>
</evidence>
<dbReference type="Pfam" id="PF00069">
    <property type="entry name" value="Pkinase"/>
    <property type="match status" value="1"/>
</dbReference>
<keyword evidence="5" id="KW-0808">Transferase</keyword>
<feature type="domain" description="Protein kinase" evidence="17">
    <location>
        <begin position="360"/>
        <end position="644"/>
    </location>
</feature>
<evidence type="ECO:0000313" key="19">
    <source>
        <dbReference type="Proteomes" id="UP001141552"/>
    </source>
</evidence>
<dbReference type="Gene3D" id="3.30.200.20">
    <property type="entry name" value="Phosphorylase Kinase, domain 1"/>
    <property type="match status" value="1"/>
</dbReference>
<comment type="similarity">
    <text evidence="4">In the C-terminal section; belongs to the protein kinase superfamily. Ser/Thr protein kinase family.</text>
</comment>
<evidence type="ECO:0000313" key="18">
    <source>
        <dbReference type="EMBL" id="KAJ4824534.1"/>
    </source>
</evidence>
<dbReference type="GO" id="GO:0004672">
    <property type="term" value="F:protein kinase activity"/>
    <property type="evidence" value="ECO:0007669"/>
    <property type="project" value="InterPro"/>
</dbReference>
<keyword evidence="9 15" id="KW-0547">Nucleotide-binding</keyword>
<feature type="transmembrane region" description="Helical" evidence="16">
    <location>
        <begin position="298"/>
        <end position="322"/>
    </location>
</feature>
<dbReference type="AlphaFoldDB" id="A0A9Q0J173"/>
<dbReference type="InterPro" id="IPR001220">
    <property type="entry name" value="Legume_lectin_dom"/>
</dbReference>
<keyword evidence="10" id="KW-0418">Kinase</keyword>
<dbReference type="SUPFAM" id="SSF56112">
    <property type="entry name" value="Protein kinase-like (PK-like)"/>
    <property type="match status" value="1"/>
</dbReference>
<keyword evidence="7" id="KW-0732">Signal</keyword>
<evidence type="ECO:0000256" key="12">
    <source>
        <dbReference type="ARBA" id="ARBA00022989"/>
    </source>
</evidence>
<evidence type="ECO:0000256" key="11">
    <source>
        <dbReference type="ARBA" id="ARBA00022840"/>
    </source>
</evidence>
<proteinExistence type="inferred from homology"/>
<dbReference type="InterPro" id="IPR050528">
    <property type="entry name" value="L-type_Lectin-RKs"/>
</dbReference>
<dbReference type="Proteomes" id="UP001141552">
    <property type="component" value="Unassembled WGS sequence"/>
</dbReference>
<dbReference type="GO" id="GO:0005524">
    <property type="term" value="F:ATP binding"/>
    <property type="evidence" value="ECO:0007669"/>
    <property type="project" value="UniProtKB-UniRule"/>
</dbReference>
<protein>
    <recommendedName>
        <fullName evidence="17">Protein kinase domain-containing protein</fullName>
    </recommendedName>
</protein>
<comment type="similarity">
    <text evidence="3">In the N-terminal section; belongs to the leguminous lectin family.</text>
</comment>
<keyword evidence="12 16" id="KW-1133">Transmembrane helix</keyword>
<gene>
    <name evidence="18" type="ORF">Tsubulata_037413</name>
</gene>
<evidence type="ECO:0000259" key="17">
    <source>
        <dbReference type="PROSITE" id="PS50011"/>
    </source>
</evidence>
<evidence type="ECO:0000256" key="3">
    <source>
        <dbReference type="ARBA" id="ARBA00008536"/>
    </source>
</evidence>
<keyword evidence="13 16" id="KW-0472">Membrane</keyword>
<dbReference type="PANTHER" id="PTHR27007">
    <property type="match status" value="1"/>
</dbReference>
<evidence type="ECO:0000256" key="9">
    <source>
        <dbReference type="ARBA" id="ARBA00022741"/>
    </source>
</evidence>
<evidence type="ECO:0000256" key="6">
    <source>
        <dbReference type="ARBA" id="ARBA00022692"/>
    </source>
</evidence>
<evidence type="ECO:0000256" key="10">
    <source>
        <dbReference type="ARBA" id="ARBA00022777"/>
    </source>
</evidence>
<dbReference type="EMBL" id="JAKUCV010007159">
    <property type="protein sequence ID" value="KAJ4824534.1"/>
    <property type="molecule type" value="Genomic_DNA"/>
</dbReference>
<keyword evidence="8" id="KW-0430">Lectin</keyword>
<keyword evidence="19" id="KW-1185">Reference proteome</keyword>
<dbReference type="Pfam" id="PF00139">
    <property type="entry name" value="Lectin_legB"/>
    <property type="match status" value="1"/>
</dbReference>
<comment type="caution">
    <text evidence="18">The sequence shown here is derived from an EMBL/GenBank/DDBJ whole genome shotgun (WGS) entry which is preliminary data.</text>
</comment>
<dbReference type="GO" id="GO:0016020">
    <property type="term" value="C:membrane"/>
    <property type="evidence" value="ECO:0007669"/>
    <property type="project" value="UniProtKB-SubCell"/>
</dbReference>
<dbReference type="InterPro" id="IPR000985">
    <property type="entry name" value="Lectin_LegA_CS"/>
</dbReference>
<comment type="subcellular location">
    <subcellularLocation>
        <location evidence="1">Membrane</location>
        <topology evidence="1">Single-pass type I membrane protein</topology>
    </subcellularLocation>
</comment>
<evidence type="ECO:0000256" key="2">
    <source>
        <dbReference type="ARBA" id="ARBA00007606"/>
    </source>
</evidence>
<organism evidence="18 19">
    <name type="scientific">Turnera subulata</name>
    <dbReference type="NCBI Taxonomy" id="218843"/>
    <lineage>
        <taxon>Eukaryota</taxon>
        <taxon>Viridiplantae</taxon>
        <taxon>Streptophyta</taxon>
        <taxon>Embryophyta</taxon>
        <taxon>Tracheophyta</taxon>
        <taxon>Spermatophyta</taxon>
        <taxon>Magnoliopsida</taxon>
        <taxon>eudicotyledons</taxon>
        <taxon>Gunneridae</taxon>
        <taxon>Pentapetalae</taxon>
        <taxon>rosids</taxon>
        <taxon>fabids</taxon>
        <taxon>Malpighiales</taxon>
        <taxon>Passifloraceae</taxon>
        <taxon>Turnera</taxon>
    </lineage>
</organism>
<comment type="similarity">
    <text evidence="2">Belongs to the leguminous lectin family.</text>
</comment>
<dbReference type="InterPro" id="IPR017441">
    <property type="entry name" value="Protein_kinase_ATP_BS"/>
</dbReference>
<evidence type="ECO:0000256" key="5">
    <source>
        <dbReference type="ARBA" id="ARBA00022679"/>
    </source>
</evidence>
<evidence type="ECO:0000256" key="16">
    <source>
        <dbReference type="SAM" id="Phobius"/>
    </source>
</evidence>
<keyword evidence="6 16" id="KW-0812">Transmembrane</keyword>
<dbReference type="PROSITE" id="PS00107">
    <property type="entry name" value="PROTEIN_KINASE_ATP"/>
    <property type="match status" value="1"/>
</dbReference>
<accession>A0A9Q0J173</accession>
<dbReference type="PROSITE" id="PS00108">
    <property type="entry name" value="PROTEIN_KINASE_ST"/>
    <property type="match status" value="1"/>
</dbReference>
<sequence>MMTTSSMNMSTKWWAGFLVPQKAIFSLHYLKTESLLFFFVAFSLSPCLNLASPLSFDIENFVQGAENILYEGLAAPHGGFIELINDTDAQFGTGRASYAFPVQLYDKSTGTAADFNLSFSFTINSVYDDPTRLSDGFVFFFAPMDYSVPPNSGGGKFGMVNSTTFKSQLILVEFDNHANPVFGDPQKSHVGIDANGSFSSVALQKWDAETTLGNVTHVLITFDGKTGNLSVSWTYEQGSGFAGNRVSHYIDVMNELPERVRIGFSSATGMNSQRTTIRSWKFSSNLTVPSRKQPTRSIILIVIGVVAFTILMVGLFVGRFVVKKRAEKIGRSASIEADIGREALPRRFSYQELAVATNKFADNMRLGQGGSGFVYKGMLFDLGRLVAVKRILTESLNSERIFVNEVKIISRLVHRNLVQFIGWCHQKNEFLLVYEYMPNGSLDTHLFGNKKSLLWHTRYKIALGLASAIQYLHEDVEQCVLHRDIKAANVLLDTDFHTKLGDFGASKLVDSRLRTQMTGLVGTFGYLAPEYVNEGRVSKKSDIFSFGVVALEIACGRRTYQDGGFHVPLSKWVWTLYKTGSILDAADERLNMDFDAEEMERLLMVGLWCTNPKDNARPKAGQVTKVLQLELPIPKLSSDMHNLMLPPISIPSFSVDSSL</sequence>
<dbReference type="OrthoDB" id="4062651at2759"/>
<dbReference type="CDD" id="cd06899">
    <property type="entry name" value="lectin_legume_LecRK_Arcelin_ConA"/>
    <property type="match status" value="1"/>
</dbReference>
<evidence type="ECO:0000256" key="13">
    <source>
        <dbReference type="ARBA" id="ARBA00023136"/>
    </source>
</evidence>
<evidence type="ECO:0000256" key="7">
    <source>
        <dbReference type="ARBA" id="ARBA00022729"/>
    </source>
</evidence>
<evidence type="ECO:0000256" key="4">
    <source>
        <dbReference type="ARBA" id="ARBA00010217"/>
    </source>
</evidence>
<dbReference type="PROSITE" id="PS00308">
    <property type="entry name" value="LECTIN_LEGUME_ALPHA"/>
    <property type="match status" value="1"/>
</dbReference>
<keyword evidence="11 15" id="KW-0067">ATP-binding</keyword>
<dbReference type="InterPro" id="IPR013320">
    <property type="entry name" value="ConA-like_dom_sf"/>
</dbReference>
<dbReference type="FunFam" id="1.10.510.10:FF:000522">
    <property type="entry name" value="L-type lectin-domain containing receptor kinase IX.1"/>
    <property type="match status" value="1"/>
</dbReference>
<dbReference type="SUPFAM" id="SSF49899">
    <property type="entry name" value="Concanavalin A-like lectins/glucanases"/>
    <property type="match status" value="1"/>
</dbReference>
<reference evidence="18" key="1">
    <citation type="submission" date="2022-02" db="EMBL/GenBank/DDBJ databases">
        <authorList>
            <person name="Henning P.M."/>
            <person name="McCubbin A.G."/>
            <person name="Shore J.S."/>
        </authorList>
    </citation>
    <scope>NUCLEOTIDE SEQUENCE</scope>
    <source>
        <strain evidence="18">F60SS</strain>
        <tissue evidence="18">Leaves</tissue>
    </source>
</reference>
<dbReference type="Gene3D" id="2.60.120.200">
    <property type="match status" value="1"/>
</dbReference>
<keyword evidence="14" id="KW-0675">Receptor</keyword>
<dbReference type="SMART" id="SM00220">
    <property type="entry name" value="S_TKc"/>
    <property type="match status" value="1"/>
</dbReference>
<dbReference type="GO" id="GO:0030246">
    <property type="term" value="F:carbohydrate binding"/>
    <property type="evidence" value="ECO:0007669"/>
    <property type="project" value="UniProtKB-KW"/>
</dbReference>
<evidence type="ECO:0000256" key="1">
    <source>
        <dbReference type="ARBA" id="ARBA00004479"/>
    </source>
</evidence>
<name>A0A9Q0J173_9ROSI</name>
<feature type="binding site" evidence="15">
    <location>
        <position position="389"/>
    </location>
    <ligand>
        <name>ATP</name>
        <dbReference type="ChEBI" id="CHEBI:30616"/>
    </ligand>
</feature>
<dbReference type="PROSITE" id="PS50011">
    <property type="entry name" value="PROTEIN_KINASE_DOM"/>
    <property type="match status" value="1"/>
</dbReference>